<evidence type="ECO:0000313" key="3">
    <source>
        <dbReference type="EMBL" id="KAF6144247.1"/>
    </source>
</evidence>
<dbReference type="GO" id="GO:0006887">
    <property type="term" value="P:exocytosis"/>
    <property type="evidence" value="ECO:0007669"/>
    <property type="project" value="InterPro"/>
</dbReference>
<keyword evidence="2" id="KW-0175">Coiled coil</keyword>
<dbReference type="EMBL" id="JACGCM010002132">
    <property type="protein sequence ID" value="KAF6144247.1"/>
    <property type="molecule type" value="Genomic_DNA"/>
</dbReference>
<feature type="coiled-coil region" evidence="2">
    <location>
        <begin position="612"/>
        <end position="639"/>
    </location>
</feature>
<evidence type="ECO:0000313" key="4">
    <source>
        <dbReference type="Proteomes" id="UP000541444"/>
    </source>
</evidence>
<keyword evidence="1" id="KW-0813">Transport</keyword>
<accession>A0A7J7LNN7</accession>
<protein>
    <submittedName>
        <fullName evidence="3">Uncharacterized protein</fullName>
    </submittedName>
</protein>
<dbReference type="GO" id="GO:0000145">
    <property type="term" value="C:exocyst"/>
    <property type="evidence" value="ECO:0007669"/>
    <property type="project" value="InterPro"/>
</dbReference>
<name>A0A7J7LNN7_9MAGN</name>
<dbReference type="InterPro" id="IPR033961">
    <property type="entry name" value="Exo84"/>
</dbReference>
<organism evidence="3 4">
    <name type="scientific">Kingdonia uniflora</name>
    <dbReference type="NCBI Taxonomy" id="39325"/>
    <lineage>
        <taxon>Eukaryota</taxon>
        <taxon>Viridiplantae</taxon>
        <taxon>Streptophyta</taxon>
        <taxon>Embryophyta</taxon>
        <taxon>Tracheophyta</taxon>
        <taxon>Spermatophyta</taxon>
        <taxon>Magnoliopsida</taxon>
        <taxon>Ranunculales</taxon>
        <taxon>Circaeasteraceae</taxon>
        <taxon>Kingdonia</taxon>
    </lineage>
</organism>
<dbReference type="GO" id="GO:0008104">
    <property type="term" value="P:intracellular protein localization"/>
    <property type="evidence" value="ECO:0007669"/>
    <property type="project" value="TreeGrafter"/>
</dbReference>
<evidence type="ECO:0000256" key="2">
    <source>
        <dbReference type="SAM" id="Coils"/>
    </source>
</evidence>
<dbReference type="AlphaFoldDB" id="A0A7J7LNN7"/>
<dbReference type="PANTHER" id="PTHR21426">
    <property type="entry name" value="EXOCYST COMPLEX COMPONENT 8"/>
    <property type="match status" value="1"/>
</dbReference>
<keyword evidence="4" id="KW-1185">Reference proteome</keyword>
<feature type="coiled-coil region" evidence="2">
    <location>
        <begin position="398"/>
        <end position="474"/>
    </location>
</feature>
<sequence>MRSQLVHQAADGRLHIKVAGLRERYFCRLPYDAILPEWPLNLIGLDDEGRSSMRSKPRIPMSKSVVSSSSEEISSWGRKDKCNAMEETVNSIKGEWGRYLVDQGRWFRANVPGKGEEAVYYQVSCLEKWKKERGTSVDVNLSYYNSLRLAGPSRPWNNHLLWVGGNCMQVPDEPTLILNYKYYNLKPNPSSGTDNISLFNCVAHDQVELKQHSILLKGVIKYFDKRSQEFGDLTLKFDTQSTRIKELEADLELEKKKRSADAEKMTVTDVKLAQSGSEGHENCIFLDKKRANRETRQRLHKAHMQLKEHLYPSRAKIVARTEHEHNIESVIDFYGEELARVDNEFRKFVAEYGKDFDIENAKAKNMWFTKDEEEIIGEKPNPKLRKLSPEEDEEEVELVAAQSQCDALCGRNEQLNAEVNSCQEALKSTTELKEKTKVTISKEQKTVVCLTDKLQKKEVELARELKRINELTEVIRKKDVKILGTSEQTNQQEAELTSAQTQITELLAVWKRARNKQNENINKAWNRVSTLEYTIQLLGLDILEYQSENGKLRDANTKLDADLCKVEISLDKSKVNRNYREDKVEGSMFMVCHMNEFMIVLEAQNADAWNEKRTVDKRCQHLEAMLKEAQDKLSELILSKKVKSESGDVYERDMTTLISFFVSEFNLFEAESRTAYDSLVSKASIYVQASFNQCSILESQGLKLSKLLMVLLQPYVEEVLEMNFRRPRSMLLNFEGNDDILPPQIASAPPSLTTSSSNSMHADSGTRFIFLVNDTIQQLTPKVISYFGVTVLTKISHFFDEYVEILIKALPGPSEDLDEFSVLVRHLDESDGIRVGIGSLCCCGDDENHEMTR</sequence>
<proteinExistence type="predicted"/>
<dbReference type="PANTHER" id="PTHR21426:SF2">
    <property type="entry name" value="EXOCYST COMPLEX COMPONENT EXO84C"/>
    <property type="match status" value="1"/>
</dbReference>
<reference evidence="3 4" key="1">
    <citation type="journal article" date="2020" name="IScience">
        <title>Genome Sequencing of the Endangered Kingdonia uniflora (Circaeasteraceae, Ranunculales) Reveals Potential Mechanisms of Evolutionary Specialization.</title>
        <authorList>
            <person name="Sun Y."/>
            <person name="Deng T."/>
            <person name="Zhang A."/>
            <person name="Moore M.J."/>
            <person name="Landis J.B."/>
            <person name="Lin N."/>
            <person name="Zhang H."/>
            <person name="Zhang X."/>
            <person name="Huang J."/>
            <person name="Zhang X."/>
            <person name="Sun H."/>
            <person name="Wang H."/>
        </authorList>
    </citation>
    <scope>NUCLEOTIDE SEQUENCE [LARGE SCALE GENOMIC DNA]</scope>
    <source>
        <strain evidence="3">TB1705</strain>
        <tissue evidence="3">Leaf</tissue>
    </source>
</reference>
<evidence type="ECO:0000256" key="1">
    <source>
        <dbReference type="ARBA" id="ARBA00022448"/>
    </source>
</evidence>
<feature type="coiled-coil region" evidence="2">
    <location>
        <begin position="237"/>
        <end position="264"/>
    </location>
</feature>
<dbReference type="GO" id="GO:0006893">
    <property type="term" value="P:Golgi to plasma membrane transport"/>
    <property type="evidence" value="ECO:0007669"/>
    <property type="project" value="TreeGrafter"/>
</dbReference>
<comment type="caution">
    <text evidence="3">The sequence shown here is derived from an EMBL/GenBank/DDBJ whole genome shotgun (WGS) entry which is preliminary data.</text>
</comment>
<gene>
    <name evidence="3" type="ORF">GIB67_004917</name>
</gene>
<dbReference type="Proteomes" id="UP000541444">
    <property type="component" value="Unassembled WGS sequence"/>
</dbReference>